<protein>
    <submittedName>
        <fullName evidence="2">Uncharacterized protein</fullName>
    </submittedName>
</protein>
<organism evidence="2 3">
    <name type="scientific">Araneus ventricosus</name>
    <name type="common">Orbweaver spider</name>
    <name type="synonym">Epeira ventricosa</name>
    <dbReference type="NCBI Taxonomy" id="182803"/>
    <lineage>
        <taxon>Eukaryota</taxon>
        <taxon>Metazoa</taxon>
        <taxon>Ecdysozoa</taxon>
        <taxon>Arthropoda</taxon>
        <taxon>Chelicerata</taxon>
        <taxon>Arachnida</taxon>
        <taxon>Araneae</taxon>
        <taxon>Araneomorphae</taxon>
        <taxon>Entelegynae</taxon>
        <taxon>Araneoidea</taxon>
        <taxon>Araneidae</taxon>
        <taxon>Araneus</taxon>
    </lineage>
</organism>
<feature type="compositionally biased region" description="Basic and acidic residues" evidence="1">
    <location>
        <begin position="80"/>
        <end position="89"/>
    </location>
</feature>
<reference evidence="2 3" key="1">
    <citation type="journal article" date="2019" name="Sci. Rep.">
        <title>Orb-weaving spider Araneus ventricosus genome elucidates the spidroin gene catalogue.</title>
        <authorList>
            <person name="Kono N."/>
            <person name="Nakamura H."/>
            <person name="Ohtoshi R."/>
            <person name="Moran D.A.P."/>
            <person name="Shinohara A."/>
            <person name="Yoshida Y."/>
            <person name="Fujiwara M."/>
            <person name="Mori M."/>
            <person name="Tomita M."/>
            <person name="Arakawa K."/>
        </authorList>
    </citation>
    <scope>NUCLEOTIDE SEQUENCE [LARGE SCALE GENOMIC DNA]</scope>
</reference>
<comment type="caution">
    <text evidence="2">The sequence shown here is derived from an EMBL/GenBank/DDBJ whole genome shotgun (WGS) entry which is preliminary data.</text>
</comment>
<sequence length="119" mass="13194">MIVCSRALSCRGGTPFDNSPRRLRRIAARKRSILAARTPWVRGGRRFPGSKRYFNEDPPRVWACCTLNHTQAVKRPPTGVERKFGEEVPAHVSSSLSDRGSKGRCPSQNSPCVASETGR</sequence>
<gene>
    <name evidence="2" type="ORF">AVEN_69501_1</name>
</gene>
<keyword evidence="3" id="KW-1185">Reference proteome</keyword>
<dbReference type="Proteomes" id="UP000499080">
    <property type="component" value="Unassembled WGS sequence"/>
</dbReference>
<evidence type="ECO:0000313" key="3">
    <source>
        <dbReference type="Proteomes" id="UP000499080"/>
    </source>
</evidence>
<dbReference type="AlphaFoldDB" id="A0A4Y2NHT5"/>
<accession>A0A4Y2NHT5</accession>
<dbReference type="EMBL" id="BGPR01009051">
    <property type="protein sequence ID" value="GBN37657.1"/>
    <property type="molecule type" value="Genomic_DNA"/>
</dbReference>
<evidence type="ECO:0000256" key="1">
    <source>
        <dbReference type="SAM" id="MobiDB-lite"/>
    </source>
</evidence>
<evidence type="ECO:0000313" key="2">
    <source>
        <dbReference type="EMBL" id="GBN37657.1"/>
    </source>
</evidence>
<proteinExistence type="predicted"/>
<feature type="region of interest" description="Disordered" evidence="1">
    <location>
        <begin position="76"/>
        <end position="119"/>
    </location>
</feature>
<name>A0A4Y2NHT5_ARAVE</name>